<name>A0A5A9NWJ8_9TELE</name>
<dbReference type="EMBL" id="SOYY01000013">
    <property type="protein sequence ID" value="KAA0713099.1"/>
    <property type="molecule type" value="Genomic_DNA"/>
</dbReference>
<comment type="caution">
    <text evidence="1">The sequence shown here is derived from an EMBL/GenBank/DDBJ whole genome shotgun (WGS) entry which is preliminary data.</text>
</comment>
<sequence>MACGNKLVNGELIHKVFKSKTLYLRPSKEIEFESCDEDEKDDSAESVIEITPPVTHQMITELAPPSFTEPAAEPLPAQSVTFYFLFKFTNAFHFIWNCKILWDHQE</sequence>
<accession>A0A5A9NWJ8</accession>
<dbReference type="AlphaFoldDB" id="A0A5A9NWJ8"/>
<keyword evidence="2" id="KW-1185">Reference proteome</keyword>
<proteinExistence type="predicted"/>
<evidence type="ECO:0000313" key="1">
    <source>
        <dbReference type="EMBL" id="KAA0713099.1"/>
    </source>
</evidence>
<organism evidence="1 2">
    <name type="scientific">Triplophysa tibetana</name>
    <dbReference type="NCBI Taxonomy" id="1572043"/>
    <lineage>
        <taxon>Eukaryota</taxon>
        <taxon>Metazoa</taxon>
        <taxon>Chordata</taxon>
        <taxon>Craniata</taxon>
        <taxon>Vertebrata</taxon>
        <taxon>Euteleostomi</taxon>
        <taxon>Actinopterygii</taxon>
        <taxon>Neopterygii</taxon>
        <taxon>Teleostei</taxon>
        <taxon>Ostariophysi</taxon>
        <taxon>Cypriniformes</taxon>
        <taxon>Nemacheilidae</taxon>
        <taxon>Triplophysa</taxon>
    </lineage>
</organism>
<gene>
    <name evidence="1" type="ORF">E1301_Tti013637</name>
</gene>
<evidence type="ECO:0000313" key="2">
    <source>
        <dbReference type="Proteomes" id="UP000324632"/>
    </source>
</evidence>
<reference evidence="1 2" key="1">
    <citation type="journal article" date="2019" name="Mol. Ecol. Resour.">
        <title>Chromosome-level genome assembly of Triplophysa tibetana, a fish adapted to the harsh high-altitude environment of the Tibetan Plateau.</title>
        <authorList>
            <person name="Yang X."/>
            <person name="Liu H."/>
            <person name="Ma Z."/>
            <person name="Zou Y."/>
            <person name="Zou M."/>
            <person name="Mao Y."/>
            <person name="Li X."/>
            <person name="Wang H."/>
            <person name="Chen T."/>
            <person name="Wang W."/>
            <person name="Yang R."/>
        </authorList>
    </citation>
    <scope>NUCLEOTIDE SEQUENCE [LARGE SCALE GENOMIC DNA]</scope>
    <source>
        <strain evidence="1">TTIB1903HZAU</strain>
        <tissue evidence="1">Muscle</tissue>
    </source>
</reference>
<dbReference type="Proteomes" id="UP000324632">
    <property type="component" value="Chromosome 13"/>
</dbReference>
<protein>
    <submittedName>
        <fullName evidence="1">Uncharacterized protein</fullName>
    </submittedName>
</protein>